<dbReference type="Gene3D" id="3.40.50.11550">
    <property type="match status" value="1"/>
</dbReference>
<evidence type="ECO:0000313" key="2">
    <source>
        <dbReference type="EMBL" id="AVO47466.1"/>
    </source>
</evidence>
<name>A0A2S0NHI7_9HYPH</name>
<gene>
    <name evidence="2" type="ORF">C6569_01235</name>
</gene>
<dbReference type="AlphaFoldDB" id="A0A2S0NHI7"/>
<dbReference type="CDD" id="cd14727">
    <property type="entry name" value="ChanN-like"/>
    <property type="match status" value="1"/>
</dbReference>
<evidence type="ECO:0000259" key="1">
    <source>
        <dbReference type="Pfam" id="PF04187"/>
    </source>
</evidence>
<feature type="domain" description="Haem-binding uptake Tiki superfamily ChaN" evidence="1">
    <location>
        <begin position="26"/>
        <end position="237"/>
    </location>
</feature>
<reference evidence="2 3" key="1">
    <citation type="submission" date="2018-03" db="EMBL/GenBank/DDBJ databases">
        <title>Genome sequencing of Phreatobacter sp.</title>
        <authorList>
            <person name="Kim S.-J."/>
            <person name="Heo J."/>
            <person name="Kwon S.-W."/>
        </authorList>
    </citation>
    <scope>NUCLEOTIDE SEQUENCE [LARGE SCALE GENOMIC DNA]</scope>
    <source>
        <strain evidence="2 3">S-12</strain>
    </source>
</reference>
<dbReference type="Pfam" id="PF04187">
    <property type="entry name" value="Cofac_haem_bdg"/>
    <property type="match status" value="1"/>
</dbReference>
<protein>
    <recommendedName>
        <fullName evidence="1">Haem-binding uptake Tiki superfamily ChaN domain-containing protein</fullName>
    </recommendedName>
</protein>
<dbReference type="Proteomes" id="UP000237889">
    <property type="component" value="Chromosome"/>
</dbReference>
<proteinExistence type="predicted"/>
<dbReference type="KEGG" id="phr:C6569_01235"/>
<evidence type="ECO:0000313" key="3">
    <source>
        <dbReference type="Proteomes" id="UP000237889"/>
    </source>
</evidence>
<dbReference type="InterPro" id="IPR007314">
    <property type="entry name" value="Cofac_haem-bd_dom"/>
</dbReference>
<keyword evidence="3" id="KW-1185">Reference proteome</keyword>
<dbReference type="SUPFAM" id="SSF159501">
    <property type="entry name" value="EreA/ChaN-like"/>
    <property type="match status" value="1"/>
</dbReference>
<organism evidence="2 3">
    <name type="scientific">Phreatobacter cathodiphilus</name>
    <dbReference type="NCBI Taxonomy" id="1868589"/>
    <lineage>
        <taxon>Bacteria</taxon>
        <taxon>Pseudomonadati</taxon>
        <taxon>Pseudomonadota</taxon>
        <taxon>Alphaproteobacteria</taxon>
        <taxon>Hyphomicrobiales</taxon>
        <taxon>Phreatobacteraceae</taxon>
        <taxon>Phreatobacter</taxon>
    </lineage>
</organism>
<sequence length="289" mass="32056">MAIHHPHPRAAWCDPLTGAILDGRALMERMARRQAVLLGETHDVAEIHRWQMHVIAALHQLQPRLAVGFEMFPRRLQPVLDRWVDGQLSTAAFLAESEWDTVWGFPAEIYLPIFHICRQARVRMLALNCHRPLVTRVGKEGWAAIPEEERDGLTPAAPATSAYRRYLFELTGAGGRAPGAAGPDDAGWDRFVRAQQTWDRAFACAIARALGDGTADLVVGIIGRGHLEYGHGTPYQLADLGVTDVAVLLPNQDETLAIEPDRRLADAVFRLDRPEPPATRRTRARLVAG</sequence>
<accession>A0A2S0NHI7</accession>
<dbReference type="OrthoDB" id="9795827at2"/>
<dbReference type="EMBL" id="CP027668">
    <property type="protein sequence ID" value="AVO47466.1"/>
    <property type="molecule type" value="Genomic_DNA"/>
</dbReference>